<dbReference type="NCBIfam" id="TIGR00254">
    <property type="entry name" value="GGDEF"/>
    <property type="match status" value="1"/>
</dbReference>
<evidence type="ECO:0000313" key="5">
    <source>
        <dbReference type="Proteomes" id="UP000008152"/>
    </source>
</evidence>
<dbReference type="GO" id="GO:0071111">
    <property type="term" value="F:cyclic-guanylate-specific phosphodiesterase activity"/>
    <property type="evidence" value="ECO:0007669"/>
    <property type="project" value="InterPro"/>
</dbReference>
<gene>
    <name evidence="4" type="ordered locus">VIBHAR_03702</name>
</gene>
<evidence type="ECO:0000313" key="4">
    <source>
        <dbReference type="EMBL" id="ABU72616.1"/>
    </source>
</evidence>
<dbReference type="Gene3D" id="3.20.20.450">
    <property type="entry name" value="EAL domain"/>
    <property type="match status" value="1"/>
</dbReference>
<feature type="domain" description="GGDEF" evidence="3">
    <location>
        <begin position="255"/>
        <end position="388"/>
    </location>
</feature>
<dbReference type="InterPro" id="IPR050706">
    <property type="entry name" value="Cyclic-di-GMP_PDE-like"/>
</dbReference>
<name>A7N143_VIBC1</name>
<dbReference type="CDD" id="cd01948">
    <property type="entry name" value="EAL"/>
    <property type="match status" value="1"/>
</dbReference>
<feature type="transmembrane region" description="Helical" evidence="1">
    <location>
        <begin position="12"/>
        <end position="36"/>
    </location>
</feature>
<dbReference type="NCBIfam" id="NF008281">
    <property type="entry name" value="PRK11059.1"/>
    <property type="match status" value="1"/>
</dbReference>
<feature type="domain" description="EAL" evidence="2">
    <location>
        <begin position="398"/>
        <end position="653"/>
    </location>
</feature>
<dbReference type="Pfam" id="PF00990">
    <property type="entry name" value="GGDEF"/>
    <property type="match status" value="1"/>
</dbReference>
<dbReference type="KEGG" id="vha:VIBHAR_03702"/>
<keyword evidence="1" id="KW-0812">Transmembrane</keyword>
<organism evidence="4 5">
    <name type="scientific">Vibrio campbellii (strain ATCC BAA-1116)</name>
    <dbReference type="NCBI Taxonomy" id="2902295"/>
    <lineage>
        <taxon>Bacteria</taxon>
        <taxon>Pseudomonadati</taxon>
        <taxon>Pseudomonadota</taxon>
        <taxon>Gammaproteobacteria</taxon>
        <taxon>Vibrionales</taxon>
        <taxon>Vibrionaceae</taxon>
        <taxon>Vibrio</taxon>
    </lineage>
</organism>
<dbReference type="EMBL" id="CP000789">
    <property type="protein sequence ID" value="ABU72616.1"/>
    <property type="molecule type" value="Genomic_DNA"/>
</dbReference>
<accession>A7N143</accession>
<sequence>MRYTPTLKLSTRLVAFVTMIVICAMFILFVGGTLSFKRLGQEYLNHYLEGIVEVVDKEMEDPDAAYSMQRWMPKMLQASNIVEMTLSTNNAVVYRFKDTSHKMDSSVLFEHEYQLTHNQDYVIYFKAIPPYLGYGYSMQALWSITLAVVLIIFCLMRGVKWLKEQLAGSEMLEERGRMILAGRVEQYAKGDEREWPYTASEALDVLIEELQDARQERSRFDTFIRTQTFLDKLTGTANRVLFDSKLESALLESGARGSVMLIRIQDWKSVEEEQDKQTCDEFIVEVGSLLSNLVQRYPDVVFSRYYNADFALFLPHQSGKDVANLASQCIRQLEKLHPPYPLDADNWCHIGITMYKEGERHSQIIDEAETALRSAQLQNNNNWSRFKKWNHDEEARGSVRWRTLFDSALTAENVILYAQSAYLISDVAHKKPLHEELTCRIRDPENGIVKASRFISAVRQVGYEAQMDRAVVNKFLKDFKHSFDSSKCYVLNLHVVPFGQREYFKWFRDELLQLSREQRKCLTFEFVEAQFVRHLDFMRPVAKMLAGLECHVMIGQAGRTIVSTHYLKEVDIRYLKLHRSLVTKIDQRHENQLFVRSMLGAAANSKTKIIAVGIENKHELNTLNELGVHGGQGRYFSPEEQYLPRSKPTIISQADSQVKLGRRNRWRKNKDNNHGF</sequence>
<dbReference type="Pfam" id="PF17157">
    <property type="entry name" value="GAPES4"/>
    <property type="match status" value="1"/>
</dbReference>
<dbReference type="InterPro" id="IPR035919">
    <property type="entry name" value="EAL_sf"/>
</dbReference>
<evidence type="ECO:0000259" key="2">
    <source>
        <dbReference type="PROSITE" id="PS50883"/>
    </source>
</evidence>
<dbReference type="SMART" id="SM00267">
    <property type="entry name" value="GGDEF"/>
    <property type="match status" value="1"/>
</dbReference>
<protein>
    <recommendedName>
        <fullName evidence="6">RNase E specificity factor CsrD</fullName>
    </recommendedName>
</protein>
<evidence type="ECO:0000259" key="3">
    <source>
        <dbReference type="PROSITE" id="PS50887"/>
    </source>
</evidence>
<dbReference type="PANTHER" id="PTHR33121">
    <property type="entry name" value="CYCLIC DI-GMP PHOSPHODIESTERASE PDEF"/>
    <property type="match status" value="1"/>
</dbReference>
<dbReference type="PROSITE" id="PS50883">
    <property type="entry name" value="EAL"/>
    <property type="match status" value="1"/>
</dbReference>
<dbReference type="PATRIC" id="fig|338187.25.peg.2533"/>
<dbReference type="PROSITE" id="PS50887">
    <property type="entry name" value="GGDEF"/>
    <property type="match status" value="1"/>
</dbReference>
<dbReference type="Pfam" id="PF00563">
    <property type="entry name" value="EAL"/>
    <property type="match status" value="1"/>
</dbReference>
<dbReference type="InterPro" id="IPR043128">
    <property type="entry name" value="Rev_trsase/Diguanyl_cyclase"/>
</dbReference>
<proteinExistence type="predicted"/>
<dbReference type="InterPro" id="IPR029787">
    <property type="entry name" value="Nucleotide_cyclase"/>
</dbReference>
<dbReference type="Gene3D" id="3.30.70.270">
    <property type="match status" value="1"/>
</dbReference>
<dbReference type="SUPFAM" id="SSF141868">
    <property type="entry name" value="EAL domain-like"/>
    <property type="match status" value="1"/>
</dbReference>
<dbReference type="InterPro" id="IPR001633">
    <property type="entry name" value="EAL_dom"/>
</dbReference>
<dbReference type="Proteomes" id="UP000008152">
    <property type="component" value="Chromosome I"/>
</dbReference>
<dbReference type="SMART" id="SM00052">
    <property type="entry name" value="EAL"/>
    <property type="match status" value="1"/>
</dbReference>
<dbReference type="PANTHER" id="PTHR33121:SF32">
    <property type="entry name" value="RNASE E SPECIFICITY FACTOR CSRD"/>
    <property type="match status" value="1"/>
</dbReference>
<dbReference type="InterPro" id="IPR000160">
    <property type="entry name" value="GGDEF_dom"/>
</dbReference>
<keyword evidence="1" id="KW-1133">Transmembrane helix</keyword>
<evidence type="ECO:0008006" key="6">
    <source>
        <dbReference type="Google" id="ProtNLM"/>
    </source>
</evidence>
<keyword evidence="1" id="KW-0472">Membrane</keyword>
<dbReference type="AlphaFoldDB" id="A7N143"/>
<dbReference type="RefSeq" id="WP_012129007.1">
    <property type="nucleotide sequence ID" value="NC_009783.1"/>
</dbReference>
<evidence type="ECO:0000256" key="1">
    <source>
        <dbReference type="SAM" id="Phobius"/>
    </source>
</evidence>
<reference evidence="4 5" key="1">
    <citation type="submission" date="2007-08" db="EMBL/GenBank/DDBJ databases">
        <authorList>
            <consortium name="The Vibrio harveyi Genome Sequencing Project"/>
            <person name="Bassler B."/>
            <person name="Clifton S.W."/>
            <person name="Fulton L."/>
            <person name="Delehaunty K."/>
            <person name="Fronick C."/>
            <person name="Harrison M."/>
            <person name="Markivic C."/>
            <person name="Fulton R."/>
            <person name="Tin-Wollam A.-M."/>
            <person name="Shah N."/>
            <person name="Pepin K."/>
            <person name="Nash W."/>
            <person name="Thiruvilangam P."/>
            <person name="Bhonagiri V."/>
            <person name="Waters C."/>
            <person name="Tu K.C."/>
            <person name="Irgon J."/>
            <person name="Wilson R.K."/>
        </authorList>
    </citation>
    <scope>NUCLEOTIDE SEQUENCE [LARGE SCALE GENOMIC DNA]</scope>
    <source>
        <strain evidence="5">ATCC BAA-1116 / BB120</strain>
    </source>
</reference>
<dbReference type="InterPro" id="IPR033423">
    <property type="entry name" value="GAPES4"/>
</dbReference>
<dbReference type="SUPFAM" id="SSF55073">
    <property type="entry name" value="Nucleotide cyclase"/>
    <property type="match status" value="1"/>
</dbReference>